<reference evidence="4" key="1">
    <citation type="submission" date="2016-08" db="EMBL/GenBank/DDBJ databases">
        <title>Complete Genome Seqeunce of Paenibacillus sp. BIHB 4019 from tea rhizoplane.</title>
        <authorList>
            <person name="Thakur R."/>
            <person name="Swarnkar M.K."/>
            <person name="Gulati A."/>
        </authorList>
    </citation>
    <scope>NUCLEOTIDE SEQUENCE [LARGE SCALE GENOMIC DNA]</scope>
    <source>
        <strain evidence="4">BIHB4019</strain>
    </source>
</reference>
<comment type="similarity">
    <text evidence="2">Belongs to the ROK (NagC/XylR) family.</text>
</comment>
<dbReference type="InterPro" id="IPR036390">
    <property type="entry name" value="WH_DNA-bd_sf"/>
</dbReference>
<dbReference type="Pfam" id="PF00480">
    <property type="entry name" value="ROK"/>
    <property type="match status" value="1"/>
</dbReference>
<name>A0A1B2DFC4_9BACL</name>
<accession>A0A1B2DFC4</accession>
<evidence type="ECO:0000256" key="3">
    <source>
        <dbReference type="ARBA" id="ARBA00022629"/>
    </source>
</evidence>
<dbReference type="Gene3D" id="3.30.420.40">
    <property type="match status" value="2"/>
</dbReference>
<dbReference type="GO" id="GO:0042732">
    <property type="term" value="P:D-xylose metabolic process"/>
    <property type="evidence" value="ECO:0007669"/>
    <property type="project" value="UniProtKB-KW"/>
</dbReference>
<dbReference type="PANTHER" id="PTHR18964">
    <property type="entry name" value="ROK (REPRESSOR, ORF, KINASE) FAMILY"/>
    <property type="match status" value="1"/>
</dbReference>
<evidence type="ECO:0000313" key="4">
    <source>
        <dbReference type="EMBL" id="ANY66424.1"/>
    </source>
</evidence>
<dbReference type="AlphaFoldDB" id="A0A1B2DFC4"/>
<evidence type="ECO:0000256" key="2">
    <source>
        <dbReference type="ARBA" id="ARBA00006479"/>
    </source>
</evidence>
<protein>
    <submittedName>
        <fullName evidence="4">Sugar kinase</fullName>
    </submittedName>
</protein>
<organism evidence="4">
    <name type="scientific">Paenibacillus sp. BIHB 4019</name>
    <dbReference type="NCBI Taxonomy" id="1870819"/>
    <lineage>
        <taxon>Bacteria</taxon>
        <taxon>Bacillati</taxon>
        <taxon>Bacillota</taxon>
        <taxon>Bacilli</taxon>
        <taxon>Bacillales</taxon>
        <taxon>Paenibacillaceae</taxon>
        <taxon>Paenibacillus</taxon>
    </lineage>
</organism>
<proteinExistence type="inferred from homology"/>
<dbReference type="InterPro" id="IPR036388">
    <property type="entry name" value="WH-like_DNA-bd_sf"/>
</dbReference>
<gene>
    <name evidence="4" type="ORF">BBD42_08095</name>
</gene>
<dbReference type="EMBL" id="CP016808">
    <property type="protein sequence ID" value="ANY66424.1"/>
    <property type="molecule type" value="Genomic_DNA"/>
</dbReference>
<evidence type="ECO:0000256" key="1">
    <source>
        <dbReference type="ARBA" id="ARBA00002486"/>
    </source>
</evidence>
<keyword evidence="4" id="KW-0808">Transferase</keyword>
<dbReference type="GO" id="GO:0016301">
    <property type="term" value="F:kinase activity"/>
    <property type="evidence" value="ECO:0007669"/>
    <property type="project" value="UniProtKB-KW"/>
</dbReference>
<dbReference type="SUPFAM" id="SSF46785">
    <property type="entry name" value="Winged helix' DNA-binding domain"/>
    <property type="match status" value="1"/>
</dbReference>
<dbReference type="RefSeq" id="WP_099517759.1">
    <property type="nucleotide sequence ID" value="NZ_CP016808.1"/>
</dbReference>
<keyword evidence="3" id="KW-0119">Carbohydrate metabolism</keyword>
<dbReference type="Gene3D" id="1.10.10.10">
    <property type="entry name" value="Winged helix-like DNA-binding domain superfamily/Winged helix DNA-binding domain"/>
    <property type="match status" value="1"/>
</dbReference>
<dbReference type="InterPro" id="IPR043129">
    <property type="entry name" value="ATPase_NBD"/>
</dbReference>
<dbReference type="InterPro" id="IPR000600">
    <property type="entry name" value="ROK"/>
</dbReference>
<sequence length="399" mass="44414">MYKAERSVPSHKELIYTQIGEQGTVSKAELLDRHKLTSSTLTRVLEELVTDGLIQETGLGPSSGGRRPILYQIHAEYRYIFGLEISRFSSTLGLFDMQLNQKSLVRWRMDEAMTPQALVDYASQLMRTLLRDHRIEREQILGIGIGAVGPLDRSSGMILDPLYFAARGWTQVPICQMFEEATGFTAFLENGANTALLGERWALRHEDIEHALYVHAGVSLRSAIMSYGRIVHGTMDMEGSIGQMIIHTDGPRLSSAGNYGALEAYASIQALEHQARSHAKMGQDSLLKAYSVTPEQLNYELLLQALSADDPYVQELFQQSAVYFGVGLANLINIFHPELVILGGALINSKPMYFQTATDTAKKNTYYSPAYEPRFSKGQLKEDAVVTGAALTVRNKMRI</sequence>
<comment type="function">
    <text evidence="1">Transcriptional repressor of xylose-utilizing enzymes.</text>
</comment>
<dbReference type="SUPFAM" id="SSF53067">
    <property type="entry name" value="Actin-like ATPase domain"/>
    <property type="match status" value="1"/>
</dbReference>
<keyword evidence="4" id="KW-0418">Kinase</keyword>
<dbReference type="PANTHER" id="PTHR18964:SF149">
    <property type="entry name" value="BIFUNCTIONAL UDP-N-ACETYLGLUCOSAMINE 2-EPIMERASE_N-ACETYLMANNOSAMINE KINASE"/>
    <property type="match status" value="1"/>
</dbReference>
<keyword evidence="3" id="KW-0859">Xylose metabolism</keyword>